<sequence length="100" mass="11149">MRVCAVVIVLPTFAWRGKVGHFEWWVLDSELVDVGWTGEEAVVQMRGVGVCVGWDGTWQISSSLPSNSGVERRCRERLGTNLLSPKTLILKKPQNIGLLK</sequence>
<evidence type="ECO:0000313" key="1">
    <source>
        <dbReference type="EMBL" id="CAI9742130.1"/>
    </source>
</evidence>
<name>A0AA36FK98_OCTVU</name>
<dbReference type="Proteomes" id="UP001162480">
    <property type="component" value="Chromosome 27"/>
</dbReference>
<accession>A0AA36FK98</accession>
<evidence type="ECO:0000313" key="2">
    <source>
        <dbReference type="Proteomes" id="UP001162480"/>
    </source>
</evidence>
<reference evidence="1" key="1">
    <citation type="submission" date="2023-08" db="EMBL/GenBank/DDBJ databases">
        <authorList>
            <person name="Alioto T."/>
            <person name="Alioto T."/>
            <person name="Gomez Garrido J."/>
        </authorList>
    </citation>
    <scope>NUCLEOTIDE SEQUENCE</scope>
</reference>
<organism evidence="1 2">
    <name type="scientific">Octopus vulgaris</name>
    <name type="common">Common octopus</name>
    <dbReference type="NCBI Taxonomy" id="6645"/>
    <lineage>
        <taxon>Eukaryota</taxon>
        <taxon>Metazoa</taxon>
        <taxon>Spiralia</taxon>
        <taxon>Lophotrochozoa</taxon>
        <taxon>Mollusca</taxon>
        <taxon>Cephalopoda</taxon>
        <taxon>Coleoidea</taxon>
        <taxon>Octopodiformes</taxon>
        <taxon>Octopoda</taxon>
        <taxon>Incirrata</taxon>
        <taxon>Octopodidae</taxon>
        <taxon>Octopus</taxon>
    </lineage>
</organism>
<protein>
    <submittedName>
        <fullName evidence="1">Uncharacterized protein</fullName>
    </submittedName>
</protein>
<gene>
    <name evidence="1" type="ORF">OCTVUL_1B019642</name>
</gene>
<proteinExistence type="predicted"/>
<dbReference type="AlphaFoldDB" id="A0AA36FK98"/>
<dbReference type="EMBL" id="OX597840">
    <property type="protein sequence ID" value="CAI9742130.1"/>
    <property type="molecule type" value="Genomic_DNA"/>
</dbReference>
<keyword evidence="2" id="KW-1185">Reference proteome</keyword>